<reference evidence="2" key="1">
    <citation type="journal article" date="2020" name="bioRxiv">
        <title>Comparative genomics of Chlamydomonas.</title>
        <authorList>
            <person name="Craig R.J."/>
            <person name="Hasan A.R."/>
            <person name="Ness R.W."/>
            <person name="Keightley P.D."/>
        </authorList>
    </citation>
    <scope>NUCLEOTIDE SEQUENCE</scope>
    <source>
        <strain evidence="2">CCAP 11/70</strain>
    </source>
</reference>
<gene>
    <name evidence="2" type="ORF">HYH03_011387</name>
</gene>
<feature type="compositionally biased region" description="Pro residues" evidence="1">
    <location>
        <begin position="310"/>
        <end position="331"/>
    </location>
</feature>
<feature type="compositionally biased region" description="Pro residues" evidence="1">
    <location>
        <begin position="131"/>
        <end position="148"/>
    </location>
</feature>
<dbReference type="EMBL" id="JAEHOE010000065">
    <property type="protein sequence ID" value="KAG2490081.1"/>
    <property type="molecule type" value="Genomic_DNA"/>
</dbReference>
<organism evidence="2 3">
    <name type="scientific">Edaphochlamys debaryana</name>
    <dbReference type="NCBI Taxonomy" id="47281"/>
    <lineage>
        <taxon>Eukaryota</taxon>
        <taxon>Viridiplantae</taxon>
        <taxon>Chlorophyta</taxon>
        <taxon>core chlorophytes</taxon>
        <taxon>Chlorophyceae</taxon>
        <taxon>CS clade</taxon>
        <taxon>Chlamydomonadales</taxon>
        <taxon>Chlamydomonadales incertae sedis</taxon>
        <taxon>Edaphochlamys</taxon>
    </lineage>
</organism>
<dbReference type="Proteomes" id="UP000612055">
    <property type="component" value="Unassembled WGS sequence"/>
</dbReference>
<dbReference type="AlphaFoldDB" id="A0A835XTZ1"/>
<evidence type="ECO:0000313" key="3">
    <source>
        <dbReference type="Proteomes" id="UP000612055"/>
    </source>
</evidence>
<feature type="region of interest" description="Disordered" evidence="1">
    <location>
        <begin position="129"/>
        <end position="148"/>
    </location>
</feature>
<proteinExistence type="predicted"/>
<name>A0A835XTZ1_9CHLO</name>
<evidence type="ECO:0000313" key="2">
    <source>
        <dbReference type="EMBL" id="KAG2490081.1"/>
    </source>
</evidence>
<keyword evidence="3" id="KW-1185">Reference proteome</keyword>
<comment type="caution">
    <text evidence="2">The sequence shown here is derived from an EMBL/GenBank/DDBJ whole genome shotgun (WGS) entry which is preliminary data.</text>
</comment>
<protein>
    <submittedName>
        <fullName evidence="2">Uncharacterized protein</fullName>
    </submittedName>
</protein>
<feature type="region of interest" description="Disordered" evidence="1">
    <location>
        <begin position="310"/>
        <end position="335"/>
    </location>
</feature>
<accession>A0A835XTZ1</accession>
<evidence type="ECO:0000256" key="1">
    <source>
        <dbReference type="SAM" id="MobiDB-lite"/>
    </source>
</evidence>
<sequence>MAKQNVSNAIIKRFTANAKKWKRNECSTMVLNETWDDGPLHKTTVKMCGFVSKGVGPAVASAVFSGLWPVESPSSLNNHARAVLGYASLSAFTCFDSSLAVAATNGNEQCKSGWSFACYNPSTTPTIVDPQRPPYPAAPADPSPPPSPESCSRQCLKWTAAVKSYMPNLNAPACAEPLSYFNGVFVPELQAVLGSALGAAFGADVKGWAVQTCQNVIADYRQFRFSVNRVTFEVCGSVSAGVGPALAKALASPDSWAGPTPLDTHVRALTGYAAYPSGGCLNSTFAASSPNDTAQCAAAWSNRCAAPTLPPDVPDTPRALPPPATAPPPSPQSCSRQCLKWTAAVKTIMPDMNAPACEKPLAYFNGVLVPELQGVLGSALGAAFGADVKGWAVQTCRHNVADYFQLRFSVQSVTFEVCGAVSPGVGPALAKALASPSAWTGPTPLSTHARAITGYSSLSSTTCLNATFAASSPSATSIQCAAAWSNPCDAPALPPAAVAPPRAFPSPATGSPPPAACTQACIKLVAAVKSIEPELGAPACTKPLGYFANTFVPDLQLGMGSQIGSRFGTDAKRWAVTECEHMVEDYFDLGFSRQVATFKVCGPVSAGVGPALAKALASPETWVGETPFDAHVRGMTGFYFLSSATCLNATLALTGNNRDAACSGGWTSPCGAA</sequence>